<reference evidence="3 4" key="1">
    <citation type="journal article" date="2017" name="Nat. Commun.">
        <title>Genome assembly with in vitro proximity ligation data and whole-genome triplication in lettuce.</title>
        <authorList>
            <person name="Reyes-Chin-Wo S."/>
            <person name="Wang Z."/>
            <person name="Yang X."/>
            <person name="Kozik A."/>
            <person name="Arikit S."/>
            <person name="Song C."/>
            <person name="Xia L."/>
            <person name="Froenicke L."/>
            <person name="Lavelle D.O."/>
            <person name="Truco M.J."/>
            <person name="Xia R."/>
            <person name="Zhu S."/>
            <person name="Xu C."/>
            <person name="Xu H."/>
            <person name="Xu X."/>
            <person name="Cox K."/>
            <person name="Korf I."/>
            <person name="Meyers B.C."/>
            <person name="Michelmore R.W."/>
        </authorList>
    </citation>
    <scope>NUCLEOTIDE SEQUENCE [LARGE SCALE GENOMIC DNA]</scope>
    <source>
        <strain evidence="4">cv. Salinas</strain>
        <tissue evidence="3">Seedlings</tissue>
    </source>
</reference>
<gene>
    <name evidence="3" type="ORF">LSAT_V11C100029830</name>
</gene>
<dbReference type="PANTHER" id="PTHR31495:SF37">
    <property type="entry name" value="PLANT SEED PEROXYGENASE"/>
    <property type="match status" value="1"/>
</dbReference>
<proteinExistence type="inferred from homology"/>
<keyword evidence="2" id="KW-0812">Transmembrane</keyword>
<evidence type="ECO:0008006" key="5">
    <source>
        <dbReference type="Google" id="ProtNLM"/>
    </source>
</evidence>
<protein>
    <recommendedName>
        <fullName evidence="5">EF-hand domain-containing protein</fullName>
    </recommendedName>
</protein>
<dbReference type="AlphaFoldDB" id="A0A9R1WT47"/>
<evidence type="ECO:0000256" key="2">
    <source>
        <dbReference type="SAM" id="Phobius"/>
    </source>
</evidence>
<comment type="similarity">
    <text evidence="1">Belongs to the caleosin family.</text>
</comment>
<accession>A0A9R1WT47</accession>
<sequence length="138" mass="15647">MTLLQWRQWHHRHQSQLNDLFGVTLSYPFLSPMARAMAAPDMEHPDGTKEHSACGMSVLQQHVAFFDQDNNGIVYPWETYTGKHQTKTPSRMFDLNIIYETMLSTLSGLRAIGFNVLVSLVLGLGFNLVFSYVSLPVS</sequence>
<evidence type="ECO:0000313" key="4">
    <source>
        <dbReference type="Proteomes" id="UP000235145"/>
    </source>
</evidence>
<comment type="caution">
    <text evidence="3">The sequence shown here is derived from an EMBL/GenBank/DDBJ whole genome shotgun (WGS) entry which is preliminary data.</text>
</comment>
<name>A0A9R1WT47_LACSA</name>
<evidence type="ECO:0000256" key="1">
    <source>
        <dbReference type="ARBA" id="ARBA00006765"/>
    </source>
</evidence>
<dbReference type="InterPro" id="IPR007736">
    <property type="entry name" value="Caleosin-related"/>
</dbReference>
<keyword evidence="4" id="KW-1185">Reference proteome</keyword>
<organism evidence="3 4">
    <name type="scientific">Lactuca sativa</name>
    <name type="common">Garden lettuce</name>
    <dbReference type="NCBI Taxonomy" id="4236"/>
    <lineage>
        <taxon>Eukaryota</taxon>
        <taxon>Viridiplantae</taxon>
        <taxon>Streptophyta</taxon>
        <taxon>Embryophyta</taxon>
        <taxon>Tracheophyta</taxon>
        <taxon>Spermatophyta</taxon>
        <taxon>Magnoliopsida</taxon>
        <taxon>eudicotyledons</taxon>
        <taxon>Gunneridae</taxon>
        <taxon>Pentapetalae</taxon>
        <taxon>asterids</taxon>
        <taxon>campanulids</taxon>
        <taxon>Asterales</taxon>
        <taxon>Asteraceae</taxon>
        <taxon>Cichorioideae</taxon>
        <taxon>Cichorieae</taxon>
        <taxon>Lactucinae</taxon>
        <taxon>Lactuca</taxon>
    </lineage>
</organism>
<keyword evidence="2" id="KW-1133">Transmembrane helix</keyword>
<dbReference type="Pfam" id="PF05042">
    <property type="entry name" value="Caleosin"/>
    <property type="match status" value="1"/>
</dbReference>
<evidence type="ECO:0000313" key="3">
    <source>
        <dbReference type="EMBL" id="KAJ0228372.1"/>
    </source>
</evidence>
<dbReference type="PANTHER" id="PTHR31495">
    <property type="entry name" value="PEROXYGENASE 3-RELATED"/>
    <property type="match status" value="1"/>
</dbReference>
<feature type="transmembrane region" description="Helical" evidence="2">
    <location>
        <begin position="112"/>
        <end position="135"/>
    </location>
</feature>
<keyword evidence="2" id="KW-0472">Membrane</keyword>
<dbReference type="EMBL" id="NBSK02000001">
    <property type="protein sequence ID" value="KAJ0228372.1"/>
    <property type="molecule type" value="Genomic_DNA"/>
</dbReference>
<dbReference type="Proteomes" id="UP000235145">
    <property type="component" value="Unassembled WGS sequence"/>
</dbReference>